<name>A0A9X3ESK8_9BACT</name>
<proteinExistence type="predicted"/>
<gene>
    <name evidence="2" type="ORF">OV079_29055</name>
</gene>
<feature type="region of interest" description="Disordered" evidence="1">
    <location>
        <begin position="295"/>
        <end position="382"/>
    </location>
</feature>
<dbReference type="AlphaFoldDB" id="A0A9X3ESK8"/>
<keyword evidence="3" id="KW-1185">Reference proteome</keyword>
<evidence type="ECO:0000313" key="3">
    <source>
        <dbReference type="Proteomes" id="UP001150924"/>
    </source>
</evidence>
<dbReference type="RefSeq" id="WP_267772207.1">
    <property type="nucleotide sequence ID" value="NZ_JAPNKE010000002.1"/>
</dbReference>
<organism evidence="2 3">
    <name type="scientific">Nannocystis pusilla</name>
    <dbReference type="NCBI Taxonomy" id="889268"/>
    <lineage>
        <taxon>Bacteria</taxon>
        <taxon>Pseudomonadati</taxon>
        <taxon>Myxococcota</taxon>
        <taxon>Polyangia</taxon>
        <taxon>Nannocystales</taxon>
        <taxon>Nannocystaceae</taxon>
        <taxon>Nannocystis</taxon>
    </lineage>
</organism>
<protein>
    <submittedName>
        <fullName evidence="2">Uncharacterized protein</fullName>
    </submittedName>
</protein>
<feature type="compositionally biased region" description="Low complexity" evidence="1">
    <location>
        <begin position="336"/>
        <end position="382"/>
    </location>
</feature>
<comment type="caution">
    <text evidence="2">The sequence shown here is derived from an EMBL/GenBank/DDBJ whole genome shotgun (WGS) entry which is preliminary data.</text>
</comment>
<evidence type="ECO:0000256" key="1">
    <source>
        <dbReference type="SAM" id="MobiDB-lite"/>
    </source>
</evidence>
<reference evidence="2" key="1">
    <citation type="submission" date="2022-11" db="EMBL/GenBank/DDBJ databases">
        <title>Minimal conservation of predation-associated metabolite biosynthetic gene clusters underscores biosynthetic potential of Myxococcota including descriptions for ten novel species: Archangium lansinium sp. nov., Myxococcus landrumus sp. nov., Nannocystis bai.</title>
        <authorList>
            <person name="Ahearne A."/>
            <person name="Stevens C."/>
            <person name="Phillips K."/>
        </authorList>
    </citation>
    <scope>NUCLEOTIDE SEQUENCE</scope>
    <source>
        <strain evidence="2">Na p29</strain>
    </source>
</reference>
<sequence length="415" mass="43878">MPPPGCTTNSPFVGDFPFSNIRTKRNSSADMPVVGVSAYSQWNQGTFQRADYSWMTFDFLVPTAEGRLYAYDSATNTAEAIDEGRQAFFAVSIYDYSVSPPTEEIIPLWIKDVTTSSPAPGFDAWKYTIAAKATPPSSDFPSVGSPSGLPPTTGLSPWSGIYHSICPASDDESSEALILQYSELKFDGDAAWLEDGFGLGPVNLEIPSTSVIACQGHAFSKPQEFLGITPNSYLDANNPGERSYGLDNYNAVANAYRAFYDGESRTVLGTPVHFKDLRHNPPWFDQTTSAYLPRPRSSAAISSSSSPSTTTSIRSATPSAPLAITPTPTSPPALIACTTRPAATPTSPAGAACPAAAPPRATGTTSAPSAPSSSSTSSRAAAAAPSLRLALPLVRARRCTCARRVLARIATVVPR</sequence>
<dbReference type="EMBL" id="JAPNKE010000002">
    <property type="protein sequence ID" value="MCY1009542.1"/>
    <property type="molecule type" value="Genomic_DNA"/>
</dbReference>
<evidence type="ECO:0000313" key="2">
    <source>
        <dbReference type="EMBL" id="MCY1009542.1"/>
    </source>
</evidence>
<accession>A0A9X3ESK8</accession>
<dbReference type="Proteomes" id="UP001150924">
    <property type="component" value="Unassembled WGS sequence"/>
</dbReference>
<feature type="compositionally biased region" description="Low complexity" evidence="1">
    <location>
        <begin position="295"/>
        <end position="321"/>
    </location>
</feature>